<dbReference type="PROSITE" id="PS51805">
    <property type="entry name" value="EPHD"/>
    <property type="match status" value="1"/>
</dbReference>
<dbReference type="SMART" id="SM00249">
    <property type="entry name" value="PHD"/>
    <property type="match status" value="4"/>
</dbReference>
<feature type="compositionally biased region" description="Basic and acidic residues" evidence="5">
    <location>
        <begin position="137"/>
        <end position="157"/>
    </location>
</feature>
<feature type="compositionally biased region" description="Low complexity" evidence="5">
    <location>
        <begin position="1386"/>
        <end position="1417"/>
    </location>
</feature>
<feature type="compositionally biased region" description="Low complexity" evidence="5">
    <location>
        <begin position="2721"/>
        <end position="2737"/>
    </location>
</feature>
<reference evidence="8" key="1">
    <citation type="journal article" date="2015" name="PLoS ONE">
        <title>Comprehensive Evaluation of Toxoplasma gondii VEG and Neospora caninum LIV Genomes with Tachyzoite Stage Transcriptome and Proteome Defines Novel Transcript Features.</title>
        <authorList>
            <person name="Ramaprasad A."/>
            <person name="Mourier T."/>
            <person name="Naeem R."/>
            <person name="Malas T.B."/>
            <person name="Moussa E."/>
            <person name="Panigrahi A."/>
            <person name="Vermont S.J."/>
            <person name="Otto T.D."/>
            <person name="Wastling J."/>
            <person name="Pain A."/>
        </authorList>
    </citation>
    <scope>NUCLEOTIDE SEQUENCE</scope>
    <source>
        <strain evidence="8">VEG</strain>
    </source>
</reference>
<feature type="compositionally biased region" description="Basic and acidic residues" evidence="5">
    <location>
        <begin position="5522"/>
        <end position="5532"/>
    </location>
</feature>
<feature type="compositionally biased region" description="Basic and acidic residues" evidence="5">
    <location>
        <begin position="2834"/>
        <end position="2871"/>
    </location>
</feature>
<feature type="region of interest" description="Disordered" evidence="5">
    <location>
        <begin position="4126"/>
        <end position="4213"/>
    </location>
</feature>
<feature type="compositionally biased region" description="Polar residues" evidence="5">
    <location>
        <begin position="1150"/>
        <end position="1166"/>
    </location>
</feature>
<feature type="region of interest" description="Disordered" evidence="5">
    <location>
        <begin position="2012"/>
        <end position="2144"/>
    </location>
</feature>
<feature type="compositionally biased region" description="Basic and acidic residues" evidence="5">
    <location>
        <begin position="3276"/>
        <end position="3288"/>
    </location>
</feature>
<keyword evidence="3" id="KW-0862">Zinc</keyword>
<feature type="compositionally biased region" description="Basic and acidic residues" evidence="5">
    <location>
        <begin position="360"/>
        <end position="387"/>
    </location>
</feature>
<evidence type="ECO:0000256" key="2">
    <source>
        <dbReference type="ARBA" id="ARBA00022771"/>
    </source>
</evidence>
<dbReference type="CDD" id="cd15522">
    <property type="entry name" value="PHD_TAF3"/>
    <property type="match status" value="1"/>
</dbReference>
<feature type="region of interest" description="Disordered" evidence="5">
    <location>
        <begin position="4420"/>
        <end position="4452"/>
    </location>
</feature>
<feature type="region of interest" description="Disordered" evidence="5">
    <location>
        <begin position="1068"/>
        <end position="1208"/>
    </location>
</feature>
<feature type="compositionally biased region" description="Low complexity" evidence="5">
    <location>
        <begin position="2512"/>
        <end position="2551"/>
    </location>
</feature>
<feature type="compositionally biased region" description="Basic and acidic residues" evidence="5">
    <location>
        <begin position="2206"/>
        <end position="2222"/>
    </location>
</feature>
<feature type="region of interest" description="Disordered" evidence="5">
    <location>
        <begin position="1276"/>
        <end position="1417"/>
    </location>
</feature>
<feature type="compositionally biased region" description="Basic and acidic residues" evidence="5">
    <location>
        <begin position="3493"/>
        <end position="3541"/>
    </location>
</feature>
<feature type="region of interest" description="Disordered" evidence="5">
    <location>
        <begin position="5511"/>
        <end position="5532"/>
    </location>
</feature>
<feature type="compositionally biased region" description="Basic and acidic residues" evidence="5">
    <location>
        <begin position="3241"/>
        <end position="3269"/>
    </location>
</feature>
<feature type="compositionally biased region" description="Low complexity" evidence="5">
    <location>
        <begin position="4795"/>
        <end position="4824"/>
    </location>
</feature>
<feature type="compositionally biased region" description="Basic residues" evidence="5">
    <location>
        <begin position="753"/>
        <end position="763"/>
    </location>
</feature>
<feature type="compositionally biased region" description="Basic and acidic residues" evidence="5">
    <location>
        <begin position="3475"/>
        <end position="3484"/>
    </location>
</feature>
<feature type="region of interest" description="Disordered" evidence="5">
    <location>
        <begin position="2650"/>
        <end position="2684"/>
    </location>
</feature>
<feature type="compositionally biased region" description="Low complexity" evidence="5">
    <location>
        <begin position="2948"/>
        <end position="2958"/>
    </location>
</feature>
<keyword evidence="1" id="KW-0479">Metal-binding</keyword>
<feature type="compositionally biased region" description="Low complexity" evidence="5">
    <location>
        <begin position="2967"/>
        <end position="2986"/>
    </location>
</feature>
<feature type="region of interest" description="Disordered" evidence="5">
    <location>
        <begin position="5078"/>
        <end position="5120"/>
    </location>
</feature>
<feature type="compositionally biased region" description="Basic and acidic residues" evidence="5">
    <location>
        <begin position="5625"/>
        <end position="5636"/>
    </location>
</feature>
<keyword evidence="2 4" id="KW-0863">Zinc-finger</keyword>
<feature type="compositionally biased region" description="Basic and acidic residues" evidence="5">
    <location>
        <begin position="3548"/>
        <end position="3561"/>
    </location>
</feature>
<feature type="compositionally biased region" description="Polar residues" evidence="5">
    <location>
        <begin position="4129"/>
        <end position="4138"/>
    </location>
</feature>
<feature type="region of interest" description="Disordered" evidence="5">
    <location>
        <begin position="254"/>
        <end position="308"/>
    </location>
</feature>
<sequence>MAGGSMQRAARQSRGRSGGRAGGGGGEGASGSLGDRGCSDTEEERFWIEKDVEFFSAINPRLLALLHHHKQSSEAFLSAVLPYLRSRSRKDAADAAGPSPRSEAAQAFALRVPVRDFLRQDWTGGEIGGSVLSGSSSEERRDRRREEIIERDSDPPKRVASSPPCRSRSVEENLTERAVFSRDGRSICSKDPQGAREEASPSCDSLSSPVRRSSSASCLGISQPVSSEAGSEAGSSSVFASGATAVAAGFARTVPTSSRKGAASEGGENSPRSEGGNSVSSRVCSSQGSAPAPVVGCQAHPAPSRLSQVWPHHTGKILLERPSYSGETGRVIRHMWPATLLADVEPSALCPPPLLRSKKAAADPKKKDDSRAYVRTGVEKKNLEESSRLSCGTEETESRGESQKRSPDGGRSSQPHSSSVSADLKETNRETAESQADGSKTDAGLGLCSPWSEETGKTEEEKKDVESQPCGDAGGGRKDREEDRGREETPQRSSGAVKEETNASGEGRPPSGPQSPSKHLDQPVRAAWESSNPRILNGETGSRDGEDSSSSCPEVGTQGPRPTSRRSSVEGRERRSAGLRAASDDKTEKSEDSREKEKDLGAPQPSKDSQEGQAASVEATLQNTRTGAPSRAVPTTVLSGVKRELEQDGDTQGPRCGARSPCRASETSPRDEPMSRPAGQTSSEKWKREEAFCLQVSQNRSIFSLVPGANDPALLASLHEHQLHAHLKYQSRDLSVFSHSGDFKRRAASARGVSRRSGGRRGTRLAAGFDCEETAEGDFSSGSLASSTPSSPAARAAGARERERNRRGSDSDFTPSRSEKGDARGDRPAAARRRDGVSGTVHQKAGSGSPGPSRAGREEVRAGGRTPSGEREPTQRSSSVGREAKAVVEGGEEDPDEAGADDLFVPTVHKKWNGSMRLPAFPTCRPPDAFVLSMFVPPNVSPADFPEDTNAQGDVSAFLAVVMEAATTTASDWDAHANTFTPHDGYNLAEKPGDCGPVRALGKVTAERLGAERNRGTEGLGLVSREACRRHLLTTAGSCDMQETSQVGSGDSVAQVEAERRAQLERSFACEGSEARPGHARPVASEHPSASHRRDLSKDGGLVKTPGGGRRRRRSSSTGSGGERTNSGNRRRLKDEKKRSSGTGAPVSPQPRSSSGRFMSRQSLTEVSPAAPTSSKPRASVSPSSSLALVSASPRKRPRRRLPLPTVLSGPLPAWIDCSERFPGPAPIVHGPRGPSGPFNAGLSFSASHGSCGGQASGLGMPGPCWGRPVWPETGAPFHISGDEDPGRAGMNGKRALDKGSETRGGKASDEKREQSQAESEARLPSSSTTNASPPKHDPPCSSSPPPAERSCPRLDAEGMRSSHALFPPGQSYGGLSPGTQASGCSPSPGASFSRASPAGPSSPGSTSSGVHPSQSFASPPSSCPPFAFSGTGPAAPYLASGCHPCSFSVRPPACGAAAAFSPASPYAPCRPCAYLPQDASSGPPPQISGTAYPGAALLSPPSSAPPGPVCAGPVSEAFSSVRHSFPAACCPPHPCPPFSSCPPGHPQFCAPGNPFSSYPSEMSAFPELQRFSSAPPPPCTSFNCPPPYPPPACFPPAPESSSSSVSSADFVASFSSSPGPCRRASSAFSGSTPSEKSEEPSGVSSCQNLGSDATHPPCFSGPTYPVLGGPVDTAFCRPPPSTAPPGSVPFAAFPPFPCPPLLGLGPVSEFEDRGPVLRSFPFGPASSPAYLTLSLFPRPSLPAFPGSAAPFEPVSRCSSFLPRGELQTVSSSPPESVASCLPTPPPEILVPPFFGAESSLKPFPPPCCLYPPEMAENFRYSEKRKMMVPSGVRLELLRAQMTRVDGLHTFYANVETGKRFFGERSFFEIAKENARRHDAGLQPLSLSPLTSNSATAFFMSVAPETEIPPSGSPTGPHTAPKKTKATKEDSEREEREKREREEREKRERDEERGRRDLEEKIRIHMYSRHMVPAGSPHLSGAHRLIPLPWGKRDASRSSPQELEIRARDGDCFHASSGASAGVGGPQEKKGKTEDAQGEQLVSLETAAEPETQEKKETKARGVAGVGPSAQSAETASPAPEAACDGQSAEVSPRGDSAAGRAETGPACGVTGERREVDRESAQDEGKETEVKTEGAEGACETGDFTGCVSVEEGEGCGVKEVTEKAKEGCASDAANGGTRREQSEKEPGRDKDRVGGMHTPFLSEGGEKENREENGDDRESADPVSLKEFNKHRQTSKRVGDVAEPERAKEENACPREQAESEAMDVDSPEARGELLEGRKDFEVLSSRNATETADFDTRQNEKQKAKGTLVTSTSFGTEVENLLWRFSALMDEKRAMCSRLLMSIEREKRPDWRAWAEVEDRMLRHYIEQSAKSSLDTRHTYTLTQQSRDILRLRVSCSSSGRLPPEWAERALCTVCGSGEDWDEDPIMFCDGCYQPVHFLCLGHKAVSSYEEFVKASTTRRQRRVAQAGGDQGLAPATARERGSGPKRDKKKAAERAKEEKKKGRGGTGDLLASGAFGASALGAGSGDAPGASRPAEGDPSGPGASPGDTGHNTRRPVCGAGGFAFREDEEEWLCPVCEWLRKQLPQLDDELALAAIRLAAGPRSHSEAAECRGSYVGWHFERLEHFDSWVKPQLLALQYGDGRRRKGKGRLQVDVGAPQGSRKDTRQGRKVATGLGLPSGDADSVSTLQAHSAYSVQELLAWPAVRVVADASCLGPNAQSSRSSTSRGSAARGPGTAGETGGVAGSGGDGSGVFRAEKDEEDRGLKKPELDESGGRPSIRGAGPKPCISSLAQTMLGARTLPVWATDEETGKQSCSREGSVAGSKGGRLAADGRRLGGGERAGDRCVEPEEDDARRAKGDGDFGRDAWTRGFRSGSETGMGTSGKGAREKHPVSLVAPEDATPATDYIRRVPYAFSDSSGDEGPSGKDGDTPFFFCQYTAGSPTASSPSSAAHRTPSQEDDNQGGLFSGSAFSPSSASMRSGAHASGGFSPNSAEPGASLTSKHYCSKDPRRRCVVRVFPVPGLSVVLRVPVCALCGYDAFCRGGGPARKTEKKGVWAHLRCALSLNATVMDRVSYEADESRSRLRCLFCHHQGPAPGHCGHAGCQRTYHVSCATATPGCMVDWDMGRPVIFCSQHAKNKAPTLILRKFQANREREAVKRREEDLPGEWKIGVGKGRLGIALQSLLFPSYDGLCNVFSDLLEVPTLRLPTLSPAEKKVTSQGLEALSFPGADPALGAPRDEAEALERRHRAQSREEKATGVDEQRRGNAQTEDAAHREKEEKGRNLEGSSVARGEAESGGGPDEEEERFTRRLTWRRRRVADSDAEDLEGKETKKKCPEEKAAGRTAEGADASVETSRDCGMEGESASTAHEKQEVLDAGELRRETEGDSSPPSHSPKNVMVGEGVDNSRVSRASLEEQEWKKEKAEEKERRNWEKPEVIQSGLPSGEREEVCQSVGAAASREQGLSGSHAAHKEPQKEAEVSCLSSTRDMTRVREAREEPTFENRGKNDQTKPAEAEDRGNVRVDEFRLSRSPENESRLLSSLQKDRDEDRMEESENRLAGARGTGESRSDPTSASSSSAVNTVAGADAGREVENVVAENCSSPSSFPGGQDDTLSFVLQERERSEAAAVLGKSESATDAVAGEGEGRERSRQSPNGCGAGEEARDDESRLDRQSGSTTDAPPLFLPSGSSDLLSLPPSSRLGETAGRCLPNGPAPPGEGVSEPVSSRVGSVLEGETGARRGECVSHSQAGTSREQGGVSRGESDTATPFSSGGETGASHADEKPQRGPHSSLNSFAALDLEGGRTQNAAPGHKGTLASPTGVAAPFGDPLENSPQNLFEANASKSPFSPDGWGEAAFFSSASSFRSFSFTSGNPPGSSSEPAAPPRKRRGRPPLSRRSQGATHKDAVHRQDRDRVSSYLKMAAGGALSRGGRFSLGGSCDRDKRRSLHLGGGRGSGMNLPERGPGGRFLPRGHREKNAQQTPVSDSVSTSSYQKQRPVSLSDPSQEGSADRRDGGDSGGENESQENRELQAREEALHQQRMRYMQMLFHLQALTRERHRRLLGNDFALTGLLLGSPDPAGAFDPGALHAAGLPPTPLHGSSPATFFARRVARLLDSPAPLAIRRSSTNGSTGTAGEEKVRGAPGGVGQADTATVETGVEEGPSGRAGAERGTGGAQEENDEKEEKKESVSGVSSCAADANPDAGNRAKEARTKEASACVALASFSSPVDYLRLTTIKDWGLPQHTGDEKLFKCAFEETKAADVLGIETYDRFLARQGVQSVARLLDAVVDLLLFFILRGVCCAGPSPALLAALSEGKSLPQSRVPGGFVFPLALQLPGGSPAGGQKAKRAERPGGSERPCEAEEETEDSQREGKTPSAPPACSEEEPLYALIDTVRQLGQVAELDFKTGTDAIQKEEGAKKQLAVKREASERQETDSGDNEPSPQSDASIQAFLDRVRKFNKQQEDYIMVCSICGALGKNSRAAKAGASSPAPESPSGGSSSETPSSGMGALLCSSFSRACAASAVDLLTCRCCNVRVCRACWNQTGKDAPPSFAVSYLSGSLPGAKASCPQGSASAGPSSSAFIYSRYGGSYNSEAAARAGRLQRRRAWKATEEDETEEEDIDEGKGAGGLLARRESRGAKDGAGFGRREREREEKIEEEGVDKGGKAGTVEGEQDGSRKRGQSSDREEPSVGTDDDEDEDELDEMKKRRSRTKQEKNAIATRRRQTSAERDREQEMQERLREEDETDWTCLRCAAVLNVGTPFPSTRCILCSRIDGLLVRRIPEDTPSLSNKKSGANSASCSGSSTGRQTSQSASHAHPADPPPDRKEEQWVHWLCAEWLVPSRLAATASENIRSIPKLAFEKPCLYCGIQQGATLGCCSNGFRCSASFHVSCARQLGCRMETQRRSLDQQIHRAYCLEHTTQMNRKLLQQRLASHKPFAFPQRKDTLDLNRFFDPLQLLIADPIRSITSLFLVGIHLERLAPPSLTSFAAFMRPSSLRLSSAEGGKQGEKEKRCREAFGARGALHTSGRVDEQRARYLKTGTHRPEETGSVSWNAFDENDAFFEAVRERKKQRHGRREEGVGERTRTGASAWSEGEREGRRERGLESGDDYAASSACDPLLTPGPPSPLHLEEQRELYCTGVAICDALYTQSRAFEEEALNLPSPSRSEVDAARALYCVSEPASPDLRDRQRWTSAFEVTDGLMDDENEKTTAGRTSSGSTSLERGRGVAWESGSKRRRVSLSSGSGGPPYFSGDALSSVKDRVPPSCLTRSGLRSSLVSAAHASHFFDAGEDRGNQLVTPLESQKRVIDPARLTWSPQESVRRPSFVARAGLDGAVCLHDGGEALPAPALTLSAEDSEAPTEEKRQSRDTGKALKFTQDAGNESSEKESRFSPDQSLPHSDAESSGANAWGVSPSPALPSDGDSSGPRATASQTVSAVSCDSESIVLPPYLLRGTAVDLPSLTEDVSPAASASAVLASESWYRGISAAASMAVAHAVQAVSSRGDLDADEAEGAAREREEKQNGESFDVLANLHIGSPGQVQGEKQPIFCPICKGMYNELPDGGPGDGFAWVGCDCCERWYHWTCSGFNEENPPPDDCDWICWFCTVKIRKKEEQERERQAHGLQVKDKHRSGIKHSRSRPPPRKRDRSKR</sequence>
<dbReference type="Gene3D" id="3.30.40.10">
    <property type="entry name" value="Zinc/RING finger domain, C3HC4 (zinc finger)"/>
    <property type="match status" value="4"/>
</dbReference>
<evidence type="ECO:0000256" key="1">
    <source>
        <dbReference type="ARBA" id="ARBA00022723"/>
    </source>
</evidence>
<feature type="compositionally biased region" description="Basic and acidic residues" evidence="5">
    <location>
        <begin position="817"/>
        <end position="836"/>
    </location>
</feature>
<evidence type="ECO:0000256" key="3">
    <source>
        <dbReference type="ARBA" id="ARBA00022833"/>
    </source>
</evidence>
<feature type="compositionally biased region" description="Basic and acidic residues" evidence="5">
    <location>
        <begin position="2112"/>
        <end position="2135"/>
    </location>
</feature>
<feature type="compositionally biased region" description="Basic and acidic residues" evidence="5">
    <location>
        <begin position="4639"/>
        <end position="4662"/>
    </location>
</feature>
<dbReference type="InterPro" id="IPR011011">
    <property type="entry name" value="Znf_FYVE_PHD"/>
</dbReference>
<dbReference type="InterPro" id="IPR019786">
    <property type="entry name" value="Zinc_finger_PHD-type_CS"/>
</dbReference>
<feature type="domain" description="PHD-type" evidence="7">
    <location>
        <begin position="4805"/>
        <end position="4928"/>
    </location>
</feature>
<feature type="region of interest" description="Disordered" evidence="5">
    <location>
        <begin position="2718"/>
        <end position="2791"/>
    </location>
</feature>
<feature type="region of interest" description="Disordered" evidence="5">
    <location>
        <begin position="4616"/>
        <end position="4751"/>
    </location>
</feature>
<feature type="compositionally biased region" description="Low complexity" evidence="5">
    <location>
        <begin position="3927"/>
        <end position="3943"/>
    </location>
</feature>
<dbReference type="GO" id="GO:0008270">
    <property type="term" value="F:zinc ion binding"/>
    <property type="evidence" value="ECO:0007669"/>
    <property type="project" value="UniProtKB-KW"/>
</dbReference>
<dbReference type="InterPro" id="IPR034732">
    <property type="entry name" value="EPHD"/>
</dbReference>
<feature type="compositionally biased region" description="Low complexity" evidence="5">
    <location>
        <begin position="3686"/>
        <end position="3706"/>
    </location>
</feature>
<feature type="region of interest" description="Disordered" evidence="5">
    <location>
        <begin position="2810"/>
        <end position="2906"/>
    </location>
</feature>
<dbReference type="InterPro" id="IPR019787">
    <property type="entry name" value="Znf_PHD-finger"/>
</dbReference>
<feature type="region of interest" description="Disordered" evidence="5">
    <location>
        <begin position="1"/>
        <end position="39"/>
    </location>
</feature>
<dbReference type="PROSITE" id="PS50016">
    <property type="entry name" value="ZF_PHD_2"/>
    <property type="match status" value="1"/>
</dbReference>
<feature type="region of interest" description="Disordered" evidence="5">
    <location>
        <begin position="5625"/>
        <end position="5660"/>
    </location>
</feature>
<feature type="region of interest" description="Disordered" evidence="5">
    <location>
        <begin position="1617"/>
        <end position="1650"/>
    </location>
</feature>
<feature type="compositionally biased region" description="Gly residues" evidence="5">
    <location>
        <begin position="16"/>
        <end position="31"/>
    </location>
</feature>
<feature type="compositionally biased region" description="Basic and acidic residues" evidence="5">
    <location>
        <begin position="4420"/>
        <end position="4440"/>
    </location>
</feature>
<dbReference type="InterPro" id="IPR013083">
    <property type="entry name" value="Znf_RING/FYVE/PHD"/>
</dbReference>
<feature type="compositionally biased region" description="Basic and acidic residues" evidence="5">
    <location>
        <begin position="1351"/>
        <end position="1361"/>
    </location>
</feature>
<feature type="compositionally biased region" description="Gly residues" evidence="5">
    <location>
        <begin position="2738"/>
        <end position="2754"/>
    </location>
</feature>
<feature type="region of interest" description="Disordered" evidence="5">
    <location>
        <begin position="1905"/>
        <end position="1955"/>
    </location>
</feature>
<feature type="compositionally biased region" description="Basic and acidic residues" evidence="5">
    <location>
        <begin position="2179"/>
        <end position="2196"/>
    </location>
</feature>
<feature type="compositionally biased region" description="Basic and acidic residues" evidence="5">
    <location>
        <begin position="1295"/>
        <end position="1322"/>
    </location>
</feature>
<feature type="compositionally biased region" description="Basic and acidic residues" evidence="5">
    <location>
        <begin position="2758"/>
        <end position="2777"/>
    </location>
</feature>
<feature type="compositionally biased region" description="Basic and acidic residues" evidence="5">
    <location>
        <begin position="4733"/>
        <end position="4749"/>
    </location>
</feature>
<feature type="compositionally biased region" description="Basic and acidic residues" evidence="5">
    <location>
        <begin position="4682"/>
        <end position="4696"/>
    </location>
</feature>
<evidence type="ECO:0000259" key="7">
    <source>
        <dbReference type="PROSITE" id="PS51805"/>
    </source>
</evidence>
<proteinExistence type="predicted"/>
<feature type="compositionally biased region" description="Basic and acidic residues" evidence="5">
    <location>
        <begin position="5084"/>
        <end position="5094"/>
    </location>
</feature>
<feature type="domain" description="PHD-type" evidence="6">
    <location>
        <begin position="5556"/>
        <end position="5617"/>
    </location>
</feature>
<feature type="region of interest" description="Disordered" evidence="5">
    <location>
        <begin position="2162"/>
        <end position="2270"/>
    </location>
</feature>
<name>A0A0F7V968_TOXGV</name>
<evidence type="ECO:0000256" key="5">
    <source>
        <dbReference type="SAM" id="MobiDB-lite"/>
    </source>
</evidence>
<evidence type="ECO:0000256" key="4">
    <source>
        <dbReference type="PROSITE-ProRule" id="PRU00146"/>
    </source>
</evidence>
<feature type="compositionally biased region" description="Acidic residues" evidence="5">
    <location>
        <begin position="890"/>
        <end position="900"/>
    </location>
</feature>
<feature type="compositionally biased region" description="Polar residues" evidence="5">
    <location>
        <begin position="3750"/>
        <end position="3759"/>
    </location>
</feature>
<feature type="compositionally biased region" description="Basic and acidic residues" evidence="5">
    <location>
        <begin position="423"/>
        <end position="432"/>
    </location>
</feature>
<dbReference type="CDD" id="cd15571">
    <property type="entry name" value="ePHD"/>
    <property type="match status" value="2"/>
</dbReference>
<feature type="compositionally biased region" description="Low complexity" evidence="5">
    <location>
        <begin position="845"/>
        <end position="854"/>
    </location>
</feature>
<feature type="compositionally biased region" description="Basic and acidic residues" evidence="5">
    <location>
        <begin position="396"/>
        <end position="408"/>
    </location>
</feature>
<feature type="compositionally biased region" description="Polar residues" evidence="5">
    <location>
        <begin position="2992"/>
        <end position="3001"/>
    </location>
</feature>
<feature type="compositionally biased region" description="Low complexity" evidence="5">
    <location>
        <begin position="2068"/>
        <end position="2083"/>
    </location>
</feature>
<dbReference type="InterPro" id="IPR001965">
    <property type="entry name" value="Znf_PHD"/>
</dbReference>
<dbReference type="PROSITE" id="PS01359">
    <property type="entry name" value="ZF_PHD_1"/>
    <property type="match status" value="1"/>
</dbReference>
<feature type="compositionally biased region" description="Low complexity" evidence="5">
    <location>
        <begin position="3872"/>
        <end position="3886"/>
    </location>
</feature>
<feature type="region of interest" description="Disordered" evidence="5">
    <location>
        <begin position="128"/>
        <end position="214"/>
    </location>
</feature>
<feature type="compositionally biased region" description="Low complexity" evidence="5">
    <location>
        <begin position="5219"/>
        <end position="5230"/>
    </location>
</feature>
<feature type="region of interest" description="Disordered" evidence="5">
    <location>
        <begin position="4490"/>
        <end position="4510"/>
    </location>
</feature>
<feature type="compositionally biased region" description="Acidic residues" evidence="5">
    <location>
        <begin position="4619"/>
        <end position="4629"/>
    </location>
</feature>
<dbReference type="EMBL" id="LN714500">
    <property type="protein sequence ID" value="CEL76673.1"/>
    <property type="molecule type" value="Genomic_DNA"/>
</dbReference>
<feature type="compositionally biased region" description="Basic and acidic residues" evidence="5">
    <location>
        <begin position="168"/>
        <end position="185"/>
    </location>
</feature>
<feature type="compositionally biased region" description="Basic and acidic residues" evidence="5">
    <location>
        <begin position="454"/>
        <end position="466"/>
    </location>
</feature>
<feature type="compositionally biased region" description="Polar residues" evidence="5">
    <location>
        <begin position="3837"/>
        <end position="3851"/>
    </location>
</feature>
<feature type="compositionally biased region" description="Basic and acidic residues" evidence="5">
    <location>
        <begin position="1926"/>
        <end position="1955"/>
    </location>
</feature>
<feature type="compositionally biased region" description="Basic and acidic residues" evidence="5">
    <location>
        <begin position="798"/>
        <end position="810"/>
    </location>
</feature>
<gene>
    <name evidence="8" type="ORF">BN1205_065010</name>
</gene>
<feature type="region of interest" description="Disordered" evidence="5">
    <location>
        <begin position="3230"/>
        <end position="3857"/>
    </location>
</feature>
<feature type="compositionally biased region" description="Basic and acidic residues" evidence="5">
    <location>
        <begin position="5370"/>
        <end position="5381"/>
    </location>
</feature>
<feature type="compositionally biased region" description="Basic and acidic residues" evidence="5">
    <location>
        <begin position="4353"/>
        <end position="4366"/>
    </location>
</feature>
<feature type="region of interest" description="Disordered" evidence="5">
    <location>
        <begin position="5209"/>
        <end position="5256"/>
    </location>
</feature>
<feature type="region of interest" description="Disordered" evidence="5">
    <location>
        <begin position="743"/>
        <end position="901"/>
    </location>
</feature>
<feature type="region of interest" description="Disordered" evidence="5">
    <location>
        <begin position="4792"/>
        <end position="4834"/>
    </location>
</feature>
<feature type="compositionally biased region" description="Low complexity" evidence="5">
    <location>
        <begin position="1174"/>
        <end position="1193"/>
    </location>
</feature>
<feature type="compositionally biased region" description="Low complexity" evidence="5">
    <location>
        <begin position="275"/>
        <end position="289"/>
    </location>
</feature>
<feature type="region of interest" description="Disordered" evidence="5">
    <location>
        <begin position="2948"/>
        <end position="3001"/>
    </location>
</feature>
<feature type="compositionally biased region" description="Basic and acidic residues" evidence="5">
    <location>
        <begin position="567"/>
        <end position="600"/>
    </location>
</feature>
<evidence type="ECO:0000259" key="6">
    <source>
        <dbReference type="PROSITE" id="PS50016"/>
    </source>
</evidence>
<feature type="compositionally biased region" description="Polar residues" evidence="5">
    <location>
        <begin position="3983"/>
        <end position="4010"/>
    </location>
</feature>
<evidence type="ECO:0000313" key="8">
    <source>
        <dbReference type="EMBL" id="CEL76673.1"/>
    </source>
</evidence>
<feature type="compositionally biased region" description="Polar residues" evidence="5">
    <location>
        <begin position="411"/>
        <end position="421"/>
    </location>
</feature>
<feature type="region of interest" description="Disordered" evidence="5">
    <location>
        <begin position="4344"/>
        <end position="4389"/>
    </location>
</feature>
<feature type="region of interest" description="Disordered" evidence="5">
    <location>
        <begin position="349"/>
        <end position="686"/>
    </location>
</feature>
<feature type="compositionally biased region" description="Basic and acidic residues" evidence="5">
    <location>
        <begin position="2239"/>
        <end position="2260"/>
    </location>
</feature>
<dbReference type="SUPFAM" id="SSF57903">
    <property type="entry name" value="FYVE/PHD zinc finger"/>
    <property type="match status" value="2"/>
</dbReference>
<feature type="compositionally biased region" description="Basic and acidic residues" evidence="5">
    <location>
        <begin position="5102"/>
        <end position="5114"/>
    </location>
</feature>
<feature type="compositionally biased region" description="Basic and acidic residues" evidence="5">
    <location>
        <begin position="2481"/>
        <end position="2504"/>
    </location>
</feature>
<feature type="region of interest" description="Disordered" evidence="5">
    <location>
        <begin position="3872"/>
        <end position="4035"/>
    </location>
</feature>
<feature type="compositionally biased region" description="Basic residues" evidence="5">
    <location>
        <begin position="5637"/>
        <end position="5660"/>
    </location>
</feature>
<feature type="compositionally biased region" description="Basic and acidic residues" evidence="5">
    <location>
        <begin position="855"/>
        <end position="874"/>
    </location>
</feature>
<feature type="compositionally biased region" description="Basic and acidic residues" evidence="5">
    <location>
        <begin position="3418"/>
        <end position="3441"/>
    </location>
</feature>
<feature type="compositionally biased region" description="Acidic residues" evidence="5">
    <location>
        <begin position="4700"/>
        <end position="4710"/>
    </location>
</feature>
<dbReference type="Pfam" id="PF13832">
    <property type="entry name" value="zf-HC5HC2H_2"/>
    <property type="match status" value="2"/>
</dbReference>
<feature type="compositionally biased region" description="Basic and acidic residues" evidence="5">
    <location>
        <begin position="3331"/>
        <end position="3346"/>
    </location>
</feature>
<protein>
    <submittedName>
        <fullName evidence="8">PHD-finger domain-containing protein</fullName>
    </submittedName>
</protein>
<feature type="compositionally biased region" description="Low complexity" evidence="5">
    <location>
        <begin position="780"/>
        <end position="797"/>
    </location>
</feature>
<feature type="compositionally biased region" description="Basic and acidic residues" evidence="5">
    <location>
        <begin position="3907"/>
        <end position="3920"/>
    </location>
</feature>
<feature type="compositionally biased region" description="Low complexity" evidence="5">
    <location>
        <begin position="202"/>
        <end position="214"/>
    </location>
</feature>
<organism evidence="8">
    <name type="scientific">Toxoplasma gondii (strain ATCC 50861 / VEG)</name>
    <dbReference type="NCBI Taxonomy" id="432359"/>
    <lineage>
        <taxon>Eukaryota</taxon>
        <taxon>Sar</taxon>
        <taxon>Alveolata</taxon>
        <taxon>Apicomplexa</taxon>
        <taxon>Conoidasida</taxon>
        <taxon>Coccidia</taxon>
        <taxon>Eucoccidiorida</taxon>
        <taxon>Eimeriorina</taxon>
        <taxon>Sarcocystidae</taxon>
        <taxon>Toxoplasma</taxon>
    </lineage>
</organism>
<feature type="compositionally biased region" description="Basic and acidic residues" evidence="5">
    <location>
        <begin position="3373"/>
        <end position="3390"/>
    </location>
</feature>
<feature type="compositionally biased region" description="Basic and acidic residues" evidence="5">
    <location>
        <begin position="475"/>
        <end position="490"/>
    </location>
</feature>
<feature type="compositionally biased region" description="Polar residues" evidence="5">
    <location>
        <begin position="5401"/>
        <end position="5416"/>
    </location>
</feature>
<feature type="region of interest" description="Disordered" evidence="5">
    <location>
        <begin position="2463"/>
        <end position="2558"/>
    </location>
</feature>
<feature type="region of interest" description="Disordered" evidence="5">
    <location>
        <begin position="5360"/>
        <end position="5447"/>
    </location>
</feature>
<accession>A0A0F7V968</accession>